<accession>A0A1J6WTX0</accession>
<proteinExistence type="predicted"/>
<dbReference type="AlphaFoldDB" id="A0A1J6WTX0"/>
<gene>
    <name evidence="1" type="ORF">BHE18_03140</name>
</gene>
<evidence type="ECO:0000313" key="2">
    <source>
        <dbReference type="Proteomes" id="UP000182062"/>
    </source>
</evidence>
<reference evidence="1 2" key="1">
    <citation type="submission" date="2016-09" db="EMBL/GenBank/DDBJ databases">
        <title>Bacillus aquimaris SAMM genome sequence reveals colonization and biosurfactant production capacities.</title>
        <authorList>
            <person name="Waghmode S.R."/>
            <person name="Suryavanshi M.V."/>
        </authorList>
    </citation>
    <scope>NUCLEOTIDE SEQUENCE [LARGE SCALE GENOMIC DNA]</scope>
    <source>
        <strain evidence="1 2">SAMM</strain>
    </source>
</reference>
<name>A0A1J6WTX0_9BACI</name>
<evidence type="ECO:0000313" key="1">
    <source>
        <dbReference type="EMBL" id="OIU71675.1"/>
    </source>
</evidence>
<protein>
    <submittedName>
        <fullName evidence="1">Uncharacterized protein</fullName>
    </submittedName>
</protein>
<dbReference type="EMBL" id="MINN01000074">
    <property type="protein sequence ID" value="OIU71675.1"/>
    <property type="molecule type" value="Genomic_DNA"/>
</dbReference>
<dbReference type="Proteomes" id="UP000182062">
    <property type="component" value="Unassembled WGS sequence"/>
</dbReference>
<comment type="caution">
    <text evidence="1">The sequence shown here is derived from an EMBL/GenBank/DDBJ whole genome shotgun (WGS) entry which is preliminary data.</text>
</comment>
<organism evidence="1 2">
    <name type="scientific">Rossellomorea aquimaris</name>
    <dbReference type="NCBI Taxonomy" id="189382"/>
    <lineage>
        <taxon>Bacteria</taxon>
        <taxon>Bacillati</taxon>
        <taxon>Bacillota</taxon>
        <taxon>Bacilli</taxon>
        <taxon>Bacillales</taxon>
        <taxon>Bacillaceae</taxon>
        <taxon>Rossellomorea</taxon>
    </lineage>
</organism>
<sequence length="71" mass="7989">MGIFGLSVSLLFELEFGKSTSTSYNQAASQFTKSNNRLVCEKSFLKTDYKTLVRIIQTSSFTFVMSGFNIK</sequence>
<keyword evidence="2" id="KW-1185">Reference proteome</keyword>